<dbReference type="Proteomes" id="UP000027583">
    <property type="component" value="Unassembled WGS sequence"/>
</dbReference>
<dbReference type="EMBL" id="CBLX010000009">
    <property type="protein sequence ID" value="CDG39685.1"/>
    <property type="molecule type" value="Genomic_DNA"/>
</dbReference>
<reference evidence="2 3" key="1">
    <citation type="journal article" date="2014" name="Genome Biol. Evol.">
        <title>Acetic acid bacteria genomes reveal functional traits for adaptation to life in insect guts.</title>
        <authorList>
            <person name="Chouaia B."/>
            <person name="Gaiarsa S."/>
            <person name="Crotti E."/>
            <person name="Comandatore F."/>
            <person name="Degli Esposti M."/>
            <person name="Ricci I."/>
            <person name="Alma A."/>
            <person name="Favia G."/>
            <person name="Bandi C."/>
            <person name="Daffonchio D."/>
        </authorList>
    </citation>
    <scope>NUCLEOTIDE SEQUENCE [LARGE SCALE GENOMIC DNA]</scope>
    <source>
        <strain evidence="2 3">SF2.1</strain>
    </source>
</reference>
<proteinExistence type="predicted"/>
<gene>
    <name evidence="2" type="ORF">ASAP_1640</name>
</gene>
<keyword evidence="2" id="KW-0560">Oxidoreductase</keyword>
<protein>
    <submittedName>
        <fullName evidence="2">Antibiotic biosynthesis monooxygenase</fullName>
    </submittedName>
</protein>
<organism evidence="2 3">
    <name type="scientific">Asaia bogorensis</name>
    <dbReference type="NCBI Taxonomy" id="91915"/>
    <lineage>
        <taxon>Bacteria</taxon>
        <taxon>Pseudomonadati</taxon>
        <taxon>Pseudomonadota</taxon>
        <taxon>Alphaproteobacteria</taxon>
        <taxon>Acetobacterales</taxon>
        <taxon>Acetobacteraceae</taxon>
        <taxon>Asaia</taxon>
    </lineage>
</organism>
<sequence>MAQAAGRGGVFSDYRLRVAQVVRNYGLSDREEAPSDSRVVHAAVENDHV</sequence>
<dbReference type="AlphaFoldDB" id="A0A060QFM1"/>
<keyword evidence="2" id="KW-0503">Monooxygenase</keyword>
<name>A0A060QFM1_9PROT</name>
<dbReference type="GO" id="GO:0004497">
    <property type="term" value="F:monooxygenase activity"/>
    <property type="evidence" value="ECO:0007669"/>
    <property type="project" value="UniProtKB-KW"/>
</dbReference>
<reference evidence="2 3" key="2">
    <citation type="journal article" date="2014" name="PLoS ONE">
        <title>Evolution of mitochondria reconstructed from the energy metabolism of living bacteria.</title>
        <authorList>
            <person name="Degli Esposti M."/>
            <person name="Chouaia B."/>
            <person name="Comandatore F."/>
            <person name="Crotti E."/>
            <person name="Sassera D."/>
            <person name="Lievens P.M."/>
            <person name="Daffonchio D."/>
            <person name="Bandi C."/>
        </authorList>
    </citation>
    <scope>NUCLEOTIDE SEQUENCE [LARGE SCALE GENOMIC DNA]</scope>
    <source>
        <strain evidence="2 3">SF2.1</strain>
    </source>
</reference>
<evidence type="ECO:0000313" key="3">
    <source>
        <dbReference type="Proteomes" id="UP000027583"/>
    </source>
</evidence>
<dbReference type="eggNOG" id="COG2329">
    <property type="taxonomic scope" value="Bacteria"/>
</dbReference>
<comment type="caution">
    <text evidence="2">The sequence shown here is derived from an EMBL/GenBank/DDBJ whole genome shotgun (WGS) entry which is preliminary data.</text>
</comment>
<accession>A0A060QFM1</accession>
<evidence type="ECO:0000313" key="2">
    <source>
        <dbReference type="EMBL" id="CDG39685.1"/>
    </source>
</evidence>
<evidence type="ECO:0000256" key="1">
    <source>
        <dbReference type="SAM" id="MobiDB-lite"/>
    </source>
</evidence>
<feature type="region of interest" description="Disordered" evidence="1">
    <location>
        <begin position="30"/>
        <end position="49"/>
    </location>
</feature>